<comment type="caution">
    <text evidence="1">The sequence shown here is derived from an EMBL/GenBank/DDBJ whole genome shotgun (WGS) entry which is preliminary data.</text>
</comment>
<gene>
    <name evidence="1" type="ORF">LCGC14_0834160</name>
</gene>
<dbReference type="EMBL" id="LAZR01002407">
    <property type="protein sequence ID" value="KKN30437.1"/>
    <property type="molecule type" value="Genomic_DNA"/>
</dbReference>
<evidence type="ECO:0000313" key="1">
    <source>
        <dbReference type="EMBL" id="KKN30437.1"/>
    </source>
</evidence>
<name>A0A0F9Q0C3_9ZZZZ</name>
<proteinExistence type="predicted"/>
<sequence length="319" mass="37577">MKLAVIYNPDDHKLSINNYSQTYKHMLDALIKHPEWDSVQIVSPKMEVCTDVDVIVIYDIHSSYHAEFPNLNKHKALKYTYFNDPHQEHMKGQYKDRTLIHKLGIKERIHRAIQRGVNFIICPYTDGYNHFFAPYLGKQANDMHFWFPVAPKKQKFDNMPLIERKQKILGNGHLWEGMNGFKPYKFRNWAYRRDKVDYVKHVLSDERVPCGNMYLEFLSKWQAGLALTDWYVVPKYLEIPLAGCVCFAQHNTDYNKMGFLHGINYIEVTKNNFDAAMSHFIENVKEYQDIADAGRKLIENNYTSDHFASAVYKHATERI</sequence>
<accession>A0A0F9Q0C3</accession>
<protein>
    <recommendedName>
        <fullName evidence="2">Glycosyltransferase family 1 protein</fullName>
    </recommendedName>
</protein>
<evidence type="ECO:0008006" key="2">
    <source>
        <dbReference type="Google" id="ProtNLM"/>
    </source>
</evidence>
<reference evidence="1" key="1">
    <citation type="journal article" date="2015" name="Nature">
        <title>Complex archaea that bridge the gap between prokaryotes and eukaryotes.</title>
        <authorList>
            <person name="Spang A."/>
            <person name="Saw J.H."/>
            <person name="Jorgensen S.L."/>
            <person name="Zaremba-Niedzwiedzka K."/>
            <person name="Martijn J."/>
            <person name="Lind A.E."/>
            <person name="van Eijk R."/>
            <person name="Schleper C."/>
            <person name="Guy L."/>
            <person name="Ettema T.J."/>
        </authorList>
    </citation>
    <scope>NUCLEOTIDE SEQUENCE</scope>
</reference>
<dbReference type="AlphaFoldDB" id="A0A0F9Q0C3"/>
<organism evidence="1">
    <name type="scientific">marine sediment metagenome</name>
    <dbReference type="NCBI Taxonomy" id="412755"/>
    <lineage>
        <taxon>unclassified sequences</taxon>
        <taxon>metagenomes</taxon>
        <taxon>ecological metagenomes</taxon>
    </lineage>
</organism>